<dbReference type="Proteomes" id="UP000586918">
    <property type="component" value="Unassembled WGS sequence"/>
</dbReference>
<dbReference type="PRINTS" id="PR00455">
    <property type="entry name" value="HTHTETR"/>
</dbReference>
<dbReference type="Pfam" id="PF18556">
    <property type="entry name" value="TetR_C_35"/>
    <property type="match status" value="1"/>
</dbReference>
<dbReference type="PANTHER" id="PTHR30055:SF146">
    <property type="entry name" value="HTH-TYPE TRANSCRIPTIONAL DUAL REGULATOR CECR"/>
    <property type="match status" value="1"/>
</dbReference>
<evidence type="ECO:0000313" key="4">
    <source>
        <dbReference type="EMBL" id="NMH91052.1"/>
    </source>
</evidence>
<dbReference type="InterPro" id="IPR050109">
    <property type="entry name" value="HTH-type_TetR-like_transc_reg"/>
</dbReference>
<evidence type="ECO:0000256" key="1">
    <source>
        <dbReference type="ARBA" id="ARBA00023125"/>
    </source>
</evidence>
<name>A0A848DEL4_9PSEU</name>
<dbReference type="PANTHER" id="PTHR30055">
    <property type="entry name" value="HTH-TYPE TRANSCRIPTIONAL REGULATOR RUTR"/>
    <property type="match status" value="1"/>
</dbReference>
<dbReference type="GO" id="GO:0000976">
    <property type="term" value="F:transcription cis-regulatory region binding"/>
    <property type="evidence" value="ECO:0007669"/>
    <property type="project" value="TreeGrafter"/>
</dbReference>
<reference evidence="4 5" key="1">
    <citation type="submission" date="2020-04" db="EMBL/GenBank/DDBJ databases">
        <authorList>
            <person name="Klaysubun C."/>
            <person name="Duangmal K."/>
            <person name="Lipun K."/>
        </authorList>
    </citation>
    <scope>NUCLEOTIDE SEQUENCE [LARGE SCALE GENOMIC DNA]</scope>
    <source>
        <strain evidence="4 5">DSM 45300</strain>
    </source>
</reference>
<dbReference type="InterPro" id="IPR040611">
    <property type="entry name" value="AlkX_C"/>
</dbReference>
<dbReference type="Gene3D" id="1.10.357.10">
    <property type="entry name" value="Tetracycline Repressor, domain 2"/>
    <property type="match status" value="1"/>
</dbReference>
<dbReference type="Pfam" id="PF00440">
    <property type="entry name" value="TetR_N"/>
    <property type="match status" value="1"/>
</dbReference>
<keyword evidence="5" id="KW-1185">Reference proteome</keyword>
<dbReference type="EMBL" id="JAAXKZ010000012">
    <property type="protein sequence ID" value="NMH91052.1"/>
    <property type="molecule type" value="Genomic_DNA"/>
</dbReference>
<feature type="domain" description="HTH tetR-type" evidence="3">
    <location>
        <begin position="14"/>
        <end position="74"/>
    </location>
</feature>
<protein>
    <submittedName>
        <fullName evidence="4">TetR/AcrR family transcriptional regulator</fullName>
    </submittedName>
</protein>
<dbReference type="InterPro" id="IPR009057">
    <property type="entry name" value="Homeodomain-like_sf"/>
</dbReference>
<sequence>MTERRPRFPGAARSLLRDAVLDAAGRTVLEVGWQAARMADIAAAVGVSRQTLYAEFGSKQALMQALVVREAQRLVEALGAVLQDHPDDAGAAVRAGCEFVLRRSRADDLVKTIVSGPDETELLPLVTTEAAPIVGLISRAFTDHFGRCRPGTEQRRAELVGDTLARLIITHVLLPDHAVEFAAEGIAEVLGSYLREMTADAGRPRET</sequence>
<dbReference type="SUPFAM" id="SSF46689">
    <property type="entry name" value="Homeodomain-like"/>
    <property type="match status" value="1"/>
</dbReference>
<dbReference type="PROSITE" id="PS50977">
    <property type="entry name" value="HTH_TETR_2"/>
    <property type="match status" value="1"/>
</dbReference>
<dbReference type="InterPro" id="IPR001647">
    <property type="entry name" value="HTH_TetR"/>
</dbReference>
<gene>
    <name evidence="4" type="ORF">HF519_05490</name>
</gene>
<organism evidence="4 5">
    <name type="scientific">Pseudonocardia bannensis</name>
    <dbReference type="NCBI Taxonomy" id="630973"/>
    <lineage>
        <taxon>Bacteria</taxon>
        <taxon>Bacillati</taxon>
        <taxon>Actinomycetota</taxon>
        <taxon>Actinomycetes</taxon>
        <taxon>Pseudonocardiales</taxon>
        <taxon>Pseudonocardiaceae</taxon>
        <taxon>Pseudonocardia</taxon>
    </lineage>
</organism>
<dbReference type="GO" id="GO:0003700">
    <property type="term" value="F:DNA-binding transcription factor activity"/>
    <property type="evidence" value="ECO:0007669"/>
    <property type="project" value="TreeGrafter"/>
</dbReference>
<proteinExistence type="predicted"/>
<evidence type="ECO:0000313" key="5">
    <source>
        <dbReference type="Proteomes" id="UP000586918"/>
    </source>
</evidence>
<keyword evidence="1 2" id="KW-0238">DNA-binding</keyword>
<dbReference type="AlphaFoldDB" id="A0A848DEL4"/>
<dbReference type="RefSeq" id="WP_169410725.1">
    <property type="nucleotide sequence ID" value="NZ_JAAXKZ010000012.1"/>
</dbReference>
<accession>A0A848DEL4</accession>
<comment type="caution">
    <text evidence="4">The sequence shown here is derived from an EMBL/GenBank/DDBJ whole genome shotgun (WGS) entry which is preliminary data.</text>
</comment>
<feature type="DNA-binding region" description="H-T-H motif" evidence="2">
    <location>
        <begin position="37"/>
        <end position="56"/>
    </location>
</feature>
<evidence type="ECO:0000259" key="3">
    <source>
        <dbReference type="PROSITE" id="PS50977"/>
    </source>
</evidence>
<evidence type="ECO:0000256" key="2">
    <source>
        <dbReference type="PROSITE-ProRule" id="PRU00335"/>
    </source>
</evidence>